<comment type="similarity">
    <text evidence="2">Belongs to the major facilitator superfamily. EmrB family.</text>
</comment>
<gene>
    <name evidence="10" type="ORF">CAter282_3222</name>
</gene>
<evidence type="ECO:0000256" key="3">
    <source>
        <dbReference type="ARBA" id="ARBA00022448"/>
    </source>
</evidence>
<dbReference type="AlphaFoldDB" id="A0A127PTH2"/>
<organism evidence="10 11">
    <name type="scientific">Collimonas arenae</name>
    <dbReference type="NCBI Taxonomy" id="279058"/>
    <lineage>
        <taxon>Bacteria</taxon>
        <taxon>Pseudomonadati</taxon>
        <taxon>Pseudomonadota</taxon>
        <taxon>Betaproteobacteria</taxon>
        <taxon>Burkholderiales</taxon>
        <taxon>Oxalobacteraceae</taxon>
        <taxon>Collimonas</taxon>
    </lineage>
</organism>
<dbReference type="GO" id="GO:0005886">
    <property type="term" value="C:plasma membrane"/>
    <property type="evidence" value="ECO:0007669"/>
    <property type="project" value="UniProtKB-SubCell"/>
</dbReference>
<sequence>MPGFMSRLFGDLEGDDGLPGAVRRVAIIVMILGTSMTVLDGSIVNVALPMIARSLSVDPAAAVWIANAYILAGAMTMVAFASIGEVFGFRRLYMCGILVFTLASLGCALSPSLPVLNGMRFLQGLGGAAAMSIGPALYRYIFPTRLLGTALGINALVVASSTAAGPAIGGLMLSVLSWPWLFAVNVPIGIVTLLLARRVLPRNPGRGGKFDATGALLSAIALGSFVMAVDGLSRHDSWTQELLLGGVALISTVLFIIRQRKYSAPLLPLDIFASQRFSMAVATSLCSFVGQGIAFIALPFLFQGAYGFSPLLSAALFTPWPVAIALTAPIAGRLADRYPAALLSTCGLLVLTLGLILLACLGEHASVADILWRAFICGLGFGFFQSPNNREMLSNAPRSRSGTASGVLAIARTFGQSVGAALVAVVLAATSVAQASANTAQLDASAVHLSLWLASSATLLATIISALRIRHGRAPELTA</sequence>
<keyword evidence="3" id="KW-0813">Transport</keyword>
<dbReference type="PROSITE" id="PS50850">
    <property type="entry name" value="MFS"/>
    <property type="match status" value="1"/>
</dbReference>
<evidence type="ECO:0000256" key="5">
    <source>
        <dbReference type="ARBA" id="ARBA00022692"/>
    </source>
</evidence>
<feature type="transmembrane region" description="Helical" evidence="8">
    <location>
        <begin position="238"/>
        <end position="257"/>
    </location>
</feature>
<dbReference type="InterPro" id="IPR011701">
    <property type="entry name" value="MFS"/>
</dbReference>
<feature type="transmembrane region" description="Helical" evidence="8">
    <location>
        <begin position="340"/>
        <end position="358"/>
    </location>
</feature>
<dbReference type="GO" id="GO:0022857">
    <property type="term" value="F:transmembrane transporter activity"/>
    <property type="evidence" value="ECO:0007669"/>
    <property type="project" value="InterPro"/>
</dbReference>
<dbReference type="PANTHER" id="PTHR42718">
    <property type="entry name" value="MAJOR FACILITATOR SUPERFAMILY MULTIDRUG TRANSPORTER MFSC"/>
    <property type="match status" value="1"/>
</dbReference>
<evidence type="ECO:0000256" key="4">
    <source>
        <dbReference type="ARBA" id="ARBA00022475"/>
    </source>
</evidence>
<comment type="subcellular location">
    <subcellularLocation>
        <location evidence="1">Cell membrane</location>
        <topology evidence="1">Multi-pass membrane protein</topology>
    </subcellularLocation>
</comment>
<evidence type="ECO:0000256" key="6">
    <source>
        <dbReference type="ARBA" id="ARBA00022989"/>
    </source>
</evidence>
<feature type="transmembrane region" description="Helical" evidence="8">
    <location>
        <begin position="277"/>
        <end position="302"/>
    </location>
</feature>
<feature type="transmembrane region" description="Helical" evidence="8">
    <location>
        <begin position="308"/>
        <end position="328"/>
    </location>
</feature>
<feature type="domain" description="Major facilitator superfamily (MFS) profile" evidence="9">
    <location>
        <begin position="26"/>
        <end position="473"/>
    </location>
</feature>
<dbReference type="NCBIfam" id="TIGR00711">
    <property type="entry name" value="efflux_EmrB"/>
    <property type="match status" value="1"/>
</dbReference>
<evidence type="ECO:0000256" key="8">
    <source>
        <dbReference type="SAM" id="Phobius"/>
    </source>
</evidence>
<feature type="transmembrane region" description="Helical" evidence="8">
    <location>
        <begin position="21"/>
        <end position="39"/>
    </location>
</feature>
<evidence type="ECO:0000313" key="11">
    <source>
        <dbReference type="Proteomes" id="UP000071778"/>
    </source>
</evidence>
<keyword evidence="6 8" id="KW-1133">Transmembrane helix</keyword>
<evidence type="ECO:0000259" key="9">
    <source>
        <dbReference type="PROSITE" id="PS50850"/>
    </source>
</evidence>
<keyword evidence="11" id="KW-1185">Reference proteome</keyword>
<dbReference type="Gene3D" id="1.20.1250.20">
    <property type="entry name" value="MFS general substrate transporter like domains"/>
    <property type="match status" value="1"/>
</dbReference>
<dbReference type="SUPFAM" id="SSF103473">
    <property type="entry name" value="MFS general substrate transporter"/>
    <property type="match status" value="1"/>
</dbReference>
<feature type="transmembrane region" description="Helical" evidence="8">
    <location>
        <begin position="449"/>
        <end position="467"/>
    </location>
</feature>
<dbReference type="CDD" id="cd17321">
    <property type="entry name" value="MFS_MMR_MDR_like"/>
    <property type="match status" value="1"/>
</dbReference>
<dbReference type="InterPro" id="IPR020846">
    <property type="entry name" value="MFS_dom"/>
</dbReference>
<keyword evidence="4" id="KW-1003">Cell membrane</keyword>
<reference evidence="10 11" key="1">
    <citation type="submission" date="2015-11" db="EMBL/GenBank/DDBJ databases">
        <title>Exploring the genomic traits of fungus-feeding bacterial genus Collimonas.</title>
        <authorList>
            <person name="Song C."/>
            <person name="Schmidt R."/>
            <person name="de Jager V."/>
            <person name="Krzyzanowska D."/>
            <person name="Jongedijk E."/>
            <person name="Cankar K."/>
            <person name="Beekwilder J."/>
            <person name="van Veen A."/>
            <person name="de Boer W."/>
            <person name="van Veen J.A."/>
            <person name="Garbeva P."/>
        </authorList>
    </citation>
    <scope>NUCLEOTIDE SEQUENCE [LARGE SCALE GENOMIC DNA]</scope>
    <source>
        <strain evidence="10 11">Ter282</strain>
    </source>
</reference>
<dbReference type="PRINTS" id="PR01036">
    <property type="entry name" value="TCRTETB"/>
</dbReference>
<dbReference type="Gene3D" id="1.20.1720.10">
    <property type="entry name" value="Multidrug resistance protein D"/>
    <property type="match status" value="1"/>
</dbReference>
<feature type="transmembrane region" description="Helical" evidence="8">
    <location>
        <begin position="180"/>
        <end position="200"/>
    </location>
</feature>
<name>A0A127PTH2_9BURK</name>
<proteinExistence type="inferred from homology"/>
<feature type="transmembrane region" description="Helical" evidence="8">
    <location>
        <begin position="370"/>
        <end position="386"/>
    </location>
</feature>
<evidence type="ECO:0000256" key="2">
    <source>
        <dbReference type="ARBA" id="ARBA00008537"/>
    </source>
</evidence>
<feature type="transmembrane region" description="Helical" evidence="8">
    <location>
        <begin position="212"/>
        <end position="232"/>
    </location>
</feature>
<dbReference type="InterPro" id="IPR036259">
    <property type="entry name" value="MFS_trans_sf"/>
</dbReference>
<evidence type="ECO:0000313" key="10">
    <source>
        <dbReference type="EMBL" id="AMP10927.1"/>
    </source>
</evidence>
<protein>
    <submittedName>
        <fullName evidence="10">H+ antiporter-2 family protein</fullName>
    </submittedName>
</protein>
<feature type="transmembrane region" description="Helical" evidence="8">
    <location>
        <begin position="92"/>
        <end position="115"/>
    </location>
</feature>
<feature type="transmembrane region" description="Helical" evidence="8">
    <location>
        <begin position="59"/>
        <end position="80"/>
    </location>
</feature>
<keyword evidence="7 8" id="KW-0472">Membrane</keyword>
<dbReference type="PANTHER" id="PTHR42718:SF9">
    <property type="entry name" value="MAJOR FACILITATOR SUPERFAMILY MULTIDRUG TRANSPORTER MFSC"/>
    <property type="match status" value="1"/>
</dbReference>
<dbReference type="Proteomes" id="UP000071778">
    <property type="component" value="Chromosome"/>
</dbReference>
<dbReference type="EMBL" id="CP013235">
    <property type="protein sequence ID" value="AMP10927.1"/>
    <property type="molecule type" value="Genomic_DNA"/>
</dbReference>
<evidence type="ECO:0000256" key="1">
    <source>
        <dbReference type="ARBA" id="ARBA00004651"/>
    </source>
</evidence>
<dbReference type="PATRIC" id="fig|279058.17.peg.3499"/>
<evidence type="ECO:0000256" key="7">
    <source>
        <dbReference type="ARBA" id="ARBA00023136"/>
    </source>
</evidence>
<feature type="transmembrane region" description="Helical" evidence="8">
    <location>
        <begin position="407"/>
        <end position="429"/>
    </location>
</feature>
<dbReference type="InterPro" id="IPR004638">
    <property type="entry name" value="EmrB-like"/>
</dbReference>
<keyword evidence="5 8" id="KW-0812">Transmembrane</keyword>
<dbReference type="Pfam" id="PF07690">
    <property type="entry name" value="MFS_1"/>
    <property type="match status" value="1"/>
</dbReference>
<feature type="transmembrane region" description="Helical" evidence="8">
    <location>
        <begin position="153"/>
        <end position="174"/>
    </location>
</feature>
<accession>A0A127PTH2</accession>